<organism evidence="3 4">
    <name type="scientific">Mycolicibacterium komossense</name>
    <dbReference type="NCBI Taxonomy" id="1779"/>
    <lineage>
        <taxon>Bacteria</taxon>
        <taxon>Bacillati</taxon>
        <taxon>Actinomycetota</taxon>
        <taxon>Actinomycetes</taxon>
        <taxon>Mycobacteriales</taxon>
        <taxon>Mycobacteriaceae</taxon>
        <taxon>Mycolicibacterium</taxon>
    </lineage>
</organism>
<protein>
    <submittedName>
        <fullName evidence="3">Substrate-binding domain-containing protein</fullName>
    </submittedName>
</protein>
<dbReference type="SUPFAM" id="SSF53300">
    <property type="entry name" value="vWA-like"/>
    <property type="match status" value="1"/>
</dbReference>
<feature type="transmembrane region" description="Helical" evidence="2">
    <location>
        <begin position="129"/>
        <end position="153"/>
    </location>
</feature>
<feature type="region of interest" description="Disordered" evidence="1">
    <location>
        <begin position="1"/>
        <end position="79"/>
    </location>
</feature>
<evidence type="ECO:0000313" key="3">
    <source>
        <dbReference type="EMBL" id="MCV7229304.1"/>
    </source>
</evidence>
<proteinExistence type="predicted"/>
<dbReference type="Proteomes" id="UP001526201">
    <property type="component" value="Unassembled WGS sequence"/>
</dbReference>
<dbReference type="Gene3D" id="3.40.50.410">
    <property type="entry name" value="von Willebrand factor, type A domain"/>
    <property type="match status" value="1"/>
</dbReference>
<accession>A0ABT3CID4</accession>
<sequence>MGRHSIPGPDDSGDERADHPGDGTDGYTSGEYDGDYADEYDSDYEDGDDYADDREGAEHHAAGGYDVDDPPSESRKYTDDYTRDYTDAFDDRTAVIPAQGPSPQASGGHVNTGEWTGSHRTVVQGRRGVSMGVIAALVTVVVVVAAVILWRFFGDALTDRSRQAAATCLDGKSNVAVLADPSIAELIGQSAKTFNESAKPVGDKCLTIEVKAADSDAVVGGLIGTWPADLGEKPALWIPGSSVSVARLQTAVDAKTISASKSLVTSPVLLAIRPELKTALDAQNWSTLPGLQNNPTGLDGLNLPGWGDLRLALPMTGDSDAAYLAAEAVAAASAPAGAPPAAGSTAVSQLVAGQPKLATNSTDDAMNALLQADDPATAPVHAVVTTEQQLFSRAATVPNAKSVLSSWLPPGPVAVADFPAVLFGGDWLGEEQVSAASEFERFLRKPEQLATLAKAGFRTEGGGAPPASDVTSFAPLGATLSVGDDTTRAALANALSTPATGPATTIMLDRSLNMGPIATALDARIAVLPTNAAIGLTTFDGSSSTTQVALGPLGDDIDGKPRSQVLTSTLQGLTSTGGAVSFTTLRNVYAEALTNFRQGQNNSVLVITSGPHTDQSLDATGLQDLIRRSADPARPVAVDVINVGNDPDRSTWESVAQISGGTYQNVPASDSPELVAAVNSMLS</sequence>
<dbReference type="InterPro" id="IPR036465">
    <property type="entry name" value="vWFA_dom_sf"/>
</dbReference>
<dbReference type="Pfam" id="PF13531">
    <property type="entry name" value="SBP_bac_11"/>
    <property type="match status" value="1"/>
</dbReference>
<evidence type="ECO:0000256" key="1">
    <source>
        <dbReference type="SAM" id="MobiDB-lite"/>
    </source>
</evidence>
<dbReference type="EMBL" id="JACKTY010000041">
    <property type="protein sequence ID" value="MCV7229304.1"/>
    <property type="molecule type" value="Genomic_DNA"/>
</dbReference>
<keyword evidence="4" id="KW-1185">Reference proteome</keyword>
<gene>
    <name evidence="3" type="ORF">H7J73_25160</name>
</gene>
<reference evidence="3 4" key="1">
    <citation type="journal article" date="2022" name="BMC Genomics">
        <title>Comparative genome analysis of mycobacteria focusing on tRNA and non-coding RNA.</title>
        <authorList>
            <person name="Behra P.R.K."/>
            <person name="Pettersson B.M.F."/>
            <person name="Ramesh M."/>
            <person name="Das S."/>
            <person name="Dasgupta S."/>
            <person name="Kirsebom L.A."/>
        </authorList>
    </citation>
    <scope>NUCLEOTIDE SEQUENCE [LARGE SCALE GENOMIC DNA]</scope>
    <source>
        <strain evidence="3 4">DSM 44078</strain>
    </source>
</reference>
<evidence type="ECO:0000313" key="4">
    <source>
        <dbReference type="Proteomes" id="UP001526201"/>
    </source>
</evidence>
<feature type="compositionally biased region" description="Acidic residues" evidence="1">
    <location>
        <begin position="32"/>
        <end position="52"/>
    </location>
</feature>
<evidence type="ECO:0000256" key="2">
    <source>
        <dbReference type="SAM" id="Phobius"/>
    </source>
</evidence>
<keyword evidence="2" id="KW-0812">Transmembrane</keyword>
<keyword evidence="2" id="KW-0472">Membrane</keyword>
<name>A0ABT3CID4_9MYCO</name>
<keyword evidence="2" id="KW-1133">Transmembrane helix</keyword>
<dbReference type="RefSeq" id="WP_264070527.1">
    <property type="nucleotide sequence ID" value="NZ_JACKTY010000041.1"/>
</dbReference>
<comment type="caution">
    <text evidence="3">The sequence shown here is derived from an EMBL/GenBank/DDBJ whole genome shotgun (WGS) entry which is preliminary data.</text>
</comment>
<feature type="region of interest" description="Disordered" evidence="1">
    <location>
        <begin position="95"/>
        <end position="116"/>
    </location>
</feature>